<evidence type="ECO:0000256" key="6">
    <source>
        <dbReference type="ARBA" id="ARBA00036541"/>
    </source>
</evidence>
<evidence type="ECO:0000256" key="3">
    <source>
        <dbReference type="ARBA" id="ARBA00022490"/>
    </source>
</evidence>
<dbReference type="OrthoDB" id="448450at2759"/>
<name>A0A9N9MMB3_9CUCU</name>
<comment type="function">
    <text evidence="12">Decarboxylates ethylmalonyl-CoA, a potentially toxic metabolite, to form butyryl-CoA, suggesting it might be involved in metabolite proofreading. Acts preferentially on (S)-ethylmalonyl-CoA but also has some activity on the (R)-isomer. Also has methylmalonyl-CoA decarboxylase activity at lower level.</text>
</comment>
<evidence type="ECO:0000256" key="12">
    <source>
        <dbReference type="ARBA" id="ARBA00056546"/>
    </source>
</evidence>
<keyword evidence="3" id="KW-0963">Cytoplasm</keyword>
<evidence type="ECO:0000256" key="4">
    <source>
        <dbReference type="ARBA" id="ARBA00023239"/>
    </source>
</evidence>
<evidence type="ECO:0000256" key="5">
    <source>
        <dbReference type="ARBA" id="ARBA00036343"/>
    </source>
</evidence>
<comment type="catalytic activity">
    <reaction evidence="5">
        <text>(2S)-ethylmalonyl-CoA + H(+) = butanoyl-CoA + CO2</text>
        <dbReference type="Rhea" id="RHEA:32131"/>
        <dbReference type="ChEBI" id="CHEBI:15378"/>
        <dbReference type="ChEBI" id="CHEBI:16526"/>
        <dbReference type="ChEBI" id="CHEBI:57371"/>
        <dbReference type="ChEBI" id="CHEBI:60909"/>
        <dbReference type="EC" id="4.1.1.94"/>
    </reaction>
    <physiologicalReaction direction="left-to-right" evidence="5">
        <dbReference type="Rhea" id="RHEA:32132"/>
    </physiologicalReaction>
</comment>
<dbReference type="SUPFAM" id="SSF52096">
    <property type="entry name" value="ClpP/crotonase"/>
    <property type="match status" value="1"/>
</dbReference>
<dbReference type="GO" id="GO:0005829">
    <property type="term" value="C:cytosol"/>
    <property type="evidence" value="ECO:0007669"/>
    <property type="project" value="UniProtKB-SubCell"/>
</dbReference>
<dbReference type="PANTHER" id="PTHR11941">
    <property type="entry name" value="ENOYL-COA HYDRATASE-RELATED"/>
    <property type="match status" value="1"/>
</dbReference>
<protein>
    <recommendedName>
        <fullName evidence="8">Ethylmalonyl-CoA decarboxylase</fullName>
        <ecNumber evidence="7">4.1.1.94</ecNumber>
    </recommendedName>
    <alternativeName>
        <fullName evidence="10">Enoyl-CoA hydratase domain-containing protein 1</fullName>
    </alternativeName>
    <alternativeName>
        <fullName evidence="9">Methylmalonyl-CoA decarboxylase</fullName>
    </alternativeName>
</protein>
<dbReference type="Pfam" id="PF00378">
    <property type="entry name" value="ECH_1"/>
    <property type="match status" value="1"/>
</dbReference>
<dbReference type="Gene3D" id="3.90.226.10">
    <property type="entry name" value="2-enoyl-CoA Hydratase, Chain A, domain 1"/>
    <property type="match status" value="1"/>
</dbReference>
<dbReference type="PANTHER" id="PTHR11941:SF27">
    <property type="entry name" value="ETHYLMALONYL-COA DECARBOXYLASE"/>
    <property type="match status" value="1"/>
</dbReference>
<gene>
    <name evidence="14" type="ORF">CEUTPL_LOCUS6613</name>
</gene>
<comment type="subcellular location">
    <subcellularLocation>
        <location evidence="1">Cytoplasm</location>
        <location evidence="1">Cytosol</location>
    </subcellularLocation>
</comment>
<evidence type="ECO:0000256" key="2">
    <source>
        <dbReference type="ARBA" id="ARBA00005254"/>
    </source>
</evidence>
<comment type="similarity">
    <text evidence="2 13">Belongs to the enoyl-CoA hydratase/isomerase family.</text>
</comment>
<evidence type="ECO:0000256" key="7">
    <source>
        <dbReference type="ARBA" id="ARBA00038883"/>
    </source>
</evidence>
<proteinExistence type="inferred from homology"/>
<dbReference type="AlphaFoldDB" id="A0A9N9MMB3"/>
<evidence type="ECO:0000256" key="13">
    <source>
        <dbReference type="RuleBase" id="RU003707"/>
    </source>
</evidence>
<reference evidence="14" key="1">
    <citation type="submission" date="2022-01" db="EMBL/GenBank/DDBJ databases">
        <authorList>
            <person name="King R."/>
        </authorList>
    </citation>
    <scope>NUCLEOTIDE SEQUENCE</scope>
</reference>
<dbReference type="PROSITE" id="PS00166">
    <property type="entry name" value="ENOYL_COA_HYDRATASE"/>
    <property type="match status" value="1"/>
</dbReference>
<dbReference type="EMBL" id="OU892279">
    <property type="protein sequence ID" value="CAG9766019.1"/>
    <property type="molecule type" value="Genomic_DNA"/>
</dbReference>
<keyword evidence="4" id="KW-0456">Lyase</keyword>
<evidence type="ECO:0000313" key="14">
    <source>
        <dbReference type="EMBL" id="CAG9766019.1"/>
    </source>
</evidence>
<accession>A0A9N9MMB3</accession>
<sequence length="279" mass="30983">MDRNTEEILVDMDQIAFNMLKHGDGEIVLLETYCNEGIAIIEINNPGKRNAISGKMMSDFRNCITKLESWKQGKAVIILGRGQNFCSGGDLDFVKNHPTQKGGLYFSTLMRDILKRLEQLPLFSVALVHGATLGGGTEVAVACDYILVSEDVKFAFVQGKLGIITAWGAATRLTKAIGTKKALDLLLTSRILTAQECLDIGLASGIVTEENKLEDCLEWTRRRTRHSCNVTRAFKLAVSQSNLFDESLRNELELFLPLWGCPENREALSKNIKHVNGHK</sequence>
<evidence type="ECO:0000256" key="9">
    <source>
        <dbReference type="ARBA" id="ARBA00042052"/>
    </source>
</evidence>
<organism evidence="14 15">
    <name type="scientific">Ceutorhynchus assimilis</name>
    <name type="common">cabbage seed weevil</name>
    <dbReference type="NCBI Taxonomy" id="467358"/>
    <lineage>
        <taxon>Eukaryota</taxon>
        <taxon>Metazoa</taxon>
        <taxon>Ecdysozoa</taxon>
        <taxon>Arthropoda</taxon>
        <taxon>Hexapoda</taxon>
        <taxon>Insecta</taxon>
        <taxon>Pterygota</taxon>
        <taxon>Neoptera</taxon>
        <taxon>Endopterygota</taxon>
        <taxon>Coleoptera</taxon>
        <taxon>Polyphaga</taxon>
        <taxon>Cucujiformia</taxon>
        <taxon>Curculionidae</taxon>
        <taxon>Ceutorhynchinae</taxon>
        <taxon>Ceutorhynchus</taxon>
    </lineage>
</organism>
<dbReference type="Proteomes" id="UP001152799">
    <property type="component" value="Chromosome 3"/>
</dbReference>
<dbReference type="InterPro" id="IPR029045">
    <property type="entry name" value="ClpP/crotonase-like_dom_sf"/>
</dbReference>
<evidence type="ECO:0000256" key="8">
    <source>
        <dbReference type="ARBA" id="ARBA00039903"/>
    </source>
</evidence>
<dbReference type="GO" id="GO:0006635">
    <property type="term" value="P:fatty acid beta-oxidation"/>
    <property type="evidence" value="ECO:0007669"/>
    <property type="project" value="TreeGrafter"/>
</dbReference>
<dbReference type="CDD" id="cd06558">
    <property type="entry name" value="crotonase-like"/>
    <property type="match status" value="1"/>
</dbReference>
<dbReference type="EC" id="4.1.1.94" evidence="7"/>
<evidence type="ECO:0000313" key="15">
    <source>
        <dbReference type="Proteomes" id="UP001152799"/>
    </source>
</evidence>
<comment type="catalytic activity">
    <reaction evidence="11">
        <text>(S)-methylmalonyl-CoA + H(+) = propanoyl-CoA + CO2</text>
        <dbReference type="Rhea" id="RHEA:61340"/>
        <dbReference type="ChEBI" id="CHEBI:15378"/>
        <dbReference type="ChEBI" id="CHEBI:16526"/>
        <dbReference type="ChEBI" id="CHEBI:57327"/>
        <dbReference type="ChEBI" id="CHEBI:57392"/>
        <dbReference type="EC" id="4.1.1.94"/>
    </reaction>
    <physiologicalReaction direction="left-to-right" evidence="11">
        <dbReference type="Rhea" id="RHEA:61341"/>
    </physiologicalReaction>
</comment>
<keyword evidence="15" id="KW-1185">Reference proteome</keyword>
<evidence type="ECO:0000256" key="10">
    <source>
        <dbReference type="ARBA" id="ARBA00042182"/>
    </source>
</evidence>
<evidence type="ECO:0000256" key="11">
    <source>
        <dbReference type="ARBA" id="ARBA00047446"/>
    </source>
</evidence>
<evidence type="ECO:0000256" key="1">
    <source>
        <dbReference type="ARBA" id="ARBA00004514"/>
    </source>
</evidence>
<dbReference type="GO" id="GO:0004492">
    <property type="term" value="F:methyl/ethyl malonyl-CoA decarboxylase activity"/>
    <property type="evidence" value="ECO:0007669"/>
    <property type="project" value="UniProtKB-EC"/>
</dbReference>
<dbReference type="InterPro" id="IPR018376">
    <property type="entry name" value="Enoyl-CoA_hyd/isom_CS"/>
</dbReference>
<dbReference type="InterPro" id="IPR001753">
    <property type="entry name" value="Enoyl-CoA_hydra/iso"/>
</dbReference>
<comment type="catalytic activity">
    <reaction evidence="6">
        <text>(2R)-ethylmalonyl-CoA + H(+) = butanoyl-CoA + CO2</text>
        <dbReference type="Rhea" id="RHEA:59540"/>
        <dbReference type="ChEBI" id="CHEBI:15378"/>
        <dbReference type="ChEBI" id="CHEBI:16526"/>
        <dbReference type="ChEBI" id="CHEBI:57371"/>
        <dbReference type="ChEBI" id="CHEBI:85316"/>
        <dbReference type="EC" id="4.1.1.94"/>
    </reaction>
    <physiologicalReaction direction="left-to-right" evidence="6">
        <dbReference type="Rhea" id="RHEA:59541"/>
    </physiologicalReaction>
</comment>